<keyword evidence="10" id="KW-1185">Reference proteome</keyword>
<evidence type="ECO:0000256" key="2">
    <source>
        <dbReference type="ARBA" id="ARBA00010271"/>
    </source>
</evidence>
<evidence type="ECO:0000256" key="3">
    <source>
        <dbReference type="ARBA" id="ARBA00022676"/>
    </source>
</evidence>
<evidence type="ECO:0000256" key="6">
    <source>
        <dbReference type="SAM" id="MobiDB-lite"/>
    </source>
</evidence>
<dbReference type="InterPro" id="IPR004263">
    <property type="entry name" value="Exostosin"/>
</dbReference>
<feature type="region of interest" description="Disordered" evidence="6">
    <location>
        <begin position="68"/>
        <end position="96"/>
    </location>
</feature>
<evidence type="ECO:0000256" key="4">
    <source>
        <dbReference type="ARBA" id="ARBA00022968"/>
    </source>
</evidence>
<dbReference type="OrthoDB" id="1924787at2759"/>
<keyword evidence="7" id="KW-0812">Transmembrane</keyword>
<dbReference type="GO" id="GO:0000139">
    <property type="term" value="C:Golgi membrane"/>
    <property type="evidence" value="ECO:0007669"/>
    <property type="project" value="UniProtKB-SubCell"/>
</dbReference>
<evidence type="ECO:0000256" key="1">
    <source>
        <dbReference type="ARBA" id="ARBA00004323"/>
    </source>
</evidence>
<evidence type="ECO:0000256" key="7">
    <source>
        <dbReference type="SAM" id="Phobius"/>
    </source>
</evidence>
<evidence type="ECO:0000259" key="8">
    <source>
        <dbReference type="Pfam" id="PF03016"/>
    </source>
</evidence>
<organism evidence="9 10">
    <name type="scientific">Phtheirospermum japonicum</name>
    <dbReference type="NCBI Taxonomy" id="374723"/>
    <lineage>
        <taxon>Eukaryota</taxon>
        <taxon>Viridiplantae</taxon>
        <taxon>Streptophyta</taxon>
        <taxon>Embryophyta</taxon>
        <taxon>Tracheophyta</taxon>
        <taxon>Spermatophyta</taxon>
        <taxon>Magnoliopsida</taxon>
        <taxon>eudicotyledons</taxon>
        <taxon>Gunneridae</taxon>
        <taxon>Pentapetalae</taxon>
        <taxon>asterids</taxon>
        <taxon>lamiids</taxon>
        <taxon>Lamiales</taxon>
        <taxon>Orobanchaceae</taxon>
        <taxon>Orobanchaceae incertae sedis</taxon>
        <taxon>Phtheirospermum</taxon>
    </lineage>
</organism>
<feature type="domain" description="Exostosin GT47" evidence="8">
    <location>
        <begin position="135"/>
        <end position="472"/>
    </location>
</feature>
<evidence type="ECO:0000313" key="10">
    <source>
        <dbReference type="Proteomes" id="UP000653305"/>
    </source>
</evidence>
<keyword evidence="7" id="KW-0472">Membrane</keyword>
<gene>
    <name evidence="9" type="ORF">PHJA_002353300</name>
</gene>
<reference evidence="9" key="1">
    <citation type="submission" date="2020-07" db="EMBL/GenBank/DDBJ databases">
        <title>Ethylene signaling mediates host invasion by parasitic plants.</title>
        <authorList>
            <person name="Yoshida S."/>
        </authorList>
    </citation>
    <scope>NUCLEOTIDE SEQUENCE</scope>
    <source>
        <strain evidence="9">Okayama</strain>
    </source>
</reference>
<keyword evidence="3 9" id="KW-0328">Glycosyltransferase</keyword>
<dbReference type="Pfam" id="PF03016">
    <property type="entry name" value="Exostosin_GT47"/>
    <property type="match status" value="1"/>
</dbReference>
<dbReference type="PANTHER" id="PTHR11062:SF282">
    <property type="entry name" value="XYLOGLUCAN GALACTOSYLTRANSFERASE GT11-RELATED"/>
    <property type="match status" value="1"/>
</dbReference>
<comment type="caution">
    <text evidence="9">The sequence shown here is derived from an EMBL/GenBank/DDBJ whole genome shotgun (WGS) entry which is preliminary data.</text>
</comment>
<evidence type="ECO:0000313" key="9">
    <source>
        <dbReference type="EMBL" id="GFQ02094.1"/>
    </source>
</evidence>
<dbReference type="EMBL" id="BMAC01000726">
    <property type="protein sequence ID" value="GFQ02094.1"/>
    <property type="molecule type" value="Genomic_DNA"/>
</dbReference>
<feature type="transmembrane region" description="Helical" evidence="7">
    <location>
        <begin position="12"/>
        <end position="33"/>
    </location>
</feature>
<dbReference type="GO" id="GO:0016757">
    <property type="term" value="F:glycosyltransferase activity"/>
    <property type="evidence" value="ECO:0007669"/>
    <property type="project" value="UniProtKB-KW"/>
</dbReference>
<comment type="subcellular location">
    <subcellularLocation>
        <location evidence="1">Golgi apparatus membrane</location>
        <topology evidence="1">Single-pass type II membrane protein</topology>
    </subcellularLocation>
</comment>
<accession>A0A830D1N9</accession>
<dbReference type="PANTHER" id="PTHR11062">
    <property type="entry name" value="EXOSTOSIN HEPARAN SULFATE GLYCOSYLTRANSFERASE -RELATED"/>
    <property type="match status" value="1"/>
</dbReference>
<dbReference type="AlphaFoldDB" id="A0A830D1N9"/>
<evidence type="ECO:0000256" key="5">
    <source>
        <dbReference type="ARBA" id="ARBA00023034"/>
    </source>
</evidence>
<proteinExistence type="inferred from homology"/>
<dbReference type="Proteomes" id="UP000653305">
    <property type="component" value="Unassembled WGS sequence"/>
</dbReference>
<comment type="similarity">
    <text evidence="2">Belongs to the glycosyltransferase 47 family.</text>
</comment>
<keyword evidence="5" id="KW-0333">Golgi apparatus</keyword>
<dbReference type="InterPro" id="IPR040911">
    <property type="entry name" value="Exostosin_GT47"/>
</dbReference>
<feature type="compositionally biased region" description="Polar residues" evidence="6">
    <location>
        <begin position="68"/>
        <end position="80"/>
    </location>
</feature>
<name>A0A830D1N9_9LAMI</name>
<protein>
    <submittedName>
        <fullName evidence="9">Xyloglucan galactosyltransferase katamari1 homolog</fullName>
    </submittedName>
</protein>
<keyword evidence="9" id="KW-0808">Transferase</keyword>
<sequence>MDNQRPRNKFWFVFFALFFFWYLLLYGFDWSSLPGLSSVSRHQPQTIDEFSSDSISIQDKNISVVSDTNTAESSRNVTADQTEHEQKIVNSSGENDEIEDLAAMEKELEPLLPKEEEEEKEEDSVVEKRRARKPCTGRYIYVHDLPTRFNQDYIKQCKLLNKWHDMCPYFANDGLGQSLGNPQRLFQHSGWYVTHQFSLEVIFHNRMKQYECLTTDSSKAAAVYVPFYPGFDISRFLWDPYNTSVKDADIVNLFKLLRAKPEWDVMGGRDHFMVAGRITWDLRRAVDKDSEWGNKLMVMPESQNMTIMTIESSPWDKNDFAIPYPTYFHPSSDGQVHEWQGRMRRQKRRSLFSFAGAPRPNMEGSIRGEIMAQCAASRRKCRMVECRDDKHNCLKPANVMRMFQSSVFCLQPSGDSFTRRSTFDSIVAGCIPVFFSPGSAYVQYLWHLPKDYGSYSVLIPEGEVKSKKVSIESVLSRIPASKVAAMRENVIKLIPNVIYADPRSRLEKLDDAFDLAIRGVVERVESLRREAKKGRNSSAEFDSEFSWKYYTFGTTGPHEWDNYFKRYR</sequence>
<keyword evidence="4" id="KW-0735">Signal-anchor</keyword>
<keyword evidence="7" id="KW-1133">Transmembrane helix</keyword>